<comment type="caution">
    <text evidence="2">The sequence shown here is derived from an EMBL/GenBank/DDBJ whole genome shotgun (WGS) entry which is preliminary data.</text>
</comment>
<dbReference type="Gene3D" id="3.40.630.30">
    <property type="match status" value="1"/>
</dbReference>
<gene>
    <name evidence="2" type="ORF">EZM97_16890</name>
</gene>
<dbReference type="RefSeq" id="WP_131408663.1">
    <property type="nucleotide sequence ID" value="NZ_SJTG01000002.1"/>
</dbReference>
<evidence type="ECO:0000313" key="3">
    <source>
        <dbReference type="Proteomes" id="UP000291822"/>
    </source>
</evidence>
<dbReference type="Pfam" id="PF13302">
    <property type="entry name" value="Acetyltransf_3"/>
    <property type="match status" value="1"/>
</dbReference>
<dbReference type="InterPro" id="IPR051531">
    <property type="entry name" value="N-acetyltransferase"/>
</dbReference>
<accession>A0A4R0YUE4</accession>
<name>A0A4R0YUE4_9GAMM</name>
<evidence type="ECO:0000259" key="1">
    <source>
        <dbReference type="PROSITE" id="PS51186"/>
    </source>
</evidence>
<dbReference type="PANTHER" id="PTHR43792">
    <property type="entry name" value="GNAT FAMILY, PUTATIVE (AFU_ORTHOLOGUE AFUA_3G00765)-RELATED-RELATED"/>
    <property type="match status" value="1"/>
</dbReference>
<dbReference type="InterPro" id="IPR016181">
    <property type="entry name" value="Acyl_CoA_acyltransferase"/>
</dbReference>
<dbReference type="AlphaFoldDB" id="A0A4R0YUE4"/>
<evidence type="ECO:0000313" key="2">
    <source>
        <dbReference type="EMBL" id="TCI10543.1"/>
    </source>
</evidence>
<feature type="domain" description="N-acetyltransferase" evidence="1">
    <location>
        <begin position="13"/>
        <end position="170"/>
    </location>
</feature>
<dbReference type="PROSITE" id="PS51186">
    <property type="entry name" value="GNAT"/>
    <property type="match status" value="1"/>
</dbReference>
<dbReference type="GO" id="GO:0016747">
    <property type="term" value="F:acyltransferase activity, transferring groups other than amino-acyl groups"/>
    <property type="evidence" value="ECO:0007669"/>
    <property type="project" value="InterPro"/>
</dbReference>
<dbReference type="EMBL" id="SJTG01000002">
    <property type="protein sequence ID" value="TCI10543.1"/>
    <property type="molecule type" value="Genomic_DNA"/>
</dbReference>
<reference evidence="2 3" key="1">
    <citation type="submission" date="2019-02" db="EMBL/GenBank/DDBJ databases">
        <title>Dyella amyloliquefaciens sp. nov., isolated from forest soil.</title>
        <authorList>
            <person name="Gao Z.-H."/>
            <person name="Qiu L.-H."/>
        </authorList>
    </citation>
    <scope>NUCLEOTIDE SEQUENCE [LARGE SCALE GENOMIC DNA]</scope>
    <source>
        <strain evidence="2 3">KACC 12747</strain>
    </source>
</reference>
<keyword evidence="2" id="KW-0808">Transferase</keyword>
<keyword evidence="3" id="KW-1185">Reference proteome</keyword>
<dbReference type="Proteomes" id="UP000291822">
    <property type="component" value="Unassembled WGS sequence"/>
</dbReference>
<protein>
    <submittedName>
        <fullName evidence="2">N-acetyltransferase</fullName>
    </submittedName>
</protein>
<sequence>MSWQDIRIETDRLILRPPRGEDFDAWAANMAHPESARFVGGVQPRAAAWRGFLTMVGAWAIQGFGMFSVIEKSSGRWIGRMGPWQPEGWPGTEVGWGLVRDAWGKGYAQEGASVSIDWAIDQLGWTDIIHCIDPANVPSQALAQRLGSRCRGPGKLPAPFEDLPMEIWGQTRDEWRRRRA</sequence>
<proteinExistence type="predicted"/>
<dbReference type="PANTHER" id="PTHR43792:SF1">
    <property type="entry name" value="N-ACETYLTRANSFERASE DOMAIN-CONTAINING PROTEIN"/>
    <property type="match status" value="1"/>
</dbReference>
<dbReference type="SUPFAM" id="SSF55729">
    <property type="entry name" value="Acyl-CoA N-acyltransferases (Nat)"/>
    <property type="match status" value="1"/>
</dbReference>
<organism evidence="2 3">
    <name type="scientific">Dyella soli</name>
    <dbReference type="NCBI Taxonomy" id="522319"/>
    <lineage>
        <taxon>Bacteria</taxon>
        <taxon>Pseudomonadati</taxon>
        <taxon>Pseudomonadota</taxon>
        <taxon>Gammaproteobacteria</taxon>
        <taxon>Lysobacterales</taxon>
        <taxon>Rhodanobacteraceae</taxon>
        <taxon>Dyella</taxon>
    </lineage>
</organism>
<dbReference type="InterPro" id="IPR000182">
    <property type="entry name" value="GNAT_dom"/>
</dbReference>